<dbReference type="AlphaFoldDB" id="A0A249PEZ8"/>
<dbReference type="Proteomes" id="UP000217211">
    <property type="component" value="Chromosome"/>
</dbReference>
<protein>
    <submittedName>
        <fullName evidence="1">Uncharacterized protein</fullName>
    </submittedName>
</protein>
<dbReference type="EMBL" id="CP023067">
    <property type="protein sequence ID" value="ASY64498.1"/>
    <property type="molecule type" value="Genomic_DNA"/>
</dbReference>
<sequence length="41" mass="4536">MVAAKRILSASARKSEPIFGKLDPQIQRVAAFARLKRRAAL</sequence>
<proteinExistence type="predicted"/>
<name>A0A249PEZ8_9HYPH</name>
<dbReference type="KEGG" id="esj:SJ05684_c30740"/>
<organism evidence="1 2">
    <name type="scientific">Sinorhizobium sojae CCBAU 05684</name>
    <dbReference type="NCBI Taxonomy" id="716928"/>
    <lineage>
        <taxon>Bacteria</taxon>
        <taxon>Pseudomonadati</taxon>
        <taxon>Pseudomonadota</taxon>
        <taxon>Alphaproteobacteria</taxon>
        <taxon>Hyphomicrobiales</taxon>
        <taxon>Rhizobiaceae</taxon>
        <taxon>Sinorhizobium/Ensifer group</taxon>
        <taxon>Sinorhizobium</taxon>
    </lineage>
</organism>
<gene>
    <name evidence="1" type="ORF">SJ05684_c30740</name>
</gene>
<accession>A0A249PEZ8</accession>
<reference evidence="1 2" key="1">
    <citation type="submission" date="2017-08" db="EMBL/GenBank/DDBJ databases">
        <title>Multipartite genome sequences of Sinorhizobium species nodulating soybeans.</title>
        <authorList>
            <person name="Tian C.F."/>
        </authorList>
    </citation>
    <scope>NUCLEOTIDE SEQUENCE [LARGE SCALE GENOMIC DNA]</scope>
    <source>
        <strain evidence="1 2">CCBAU 05684</strain>
    </source>
</reference>
<keyword evidence="2" id="KW-1185">Reference proteome</keyword>
<evidence type="ECO:0000313" key="2">
    <source>
        <dbReference type="Proteomes" id="UP000217211"/>
    </source>
</evidence>
<evidence type="ECO:0000313" key="1">
    <source>
        <dbReference type="EMBL" id="ASY64498.1"/>
    </source>
</evidence>